<dbReference type="InterPro" id="IPR023198">
    <property type="entry name" value="PGP-like_dom2"/>
</dbReference>
<sequence length="223" mass="24064">MTYDLVIFDFDGVVVDSETLANQVLADELTALGCPTSLDEAFDTYMGFGWTDCLLKVEARWGAVPAELRPRVDAMMTARLPAELRPVTGVEAFLERLGTLPRCIASSSQPEWLSSRLAMFGLDPHFGDRLFSAALHVKRSKPHPDIYLHAAEAMGVAPSRALVIEDSPIGVRAGVAAGMTVVGLLAGTHIRDGHADRLRDAGAHHLATSFDEIAELIGLRETA</sequence>
<dbReference type="SFLD" id="SFLDG01129">
    <property type="entry name" value="C1.5:_HAD__Beta-PGM__Phosphata"/>
    <property type="match status" value="1"/>
</dbReference>
<dbReference type="InterPro" id="IPR051600">
    <property type="entry name" value="Beta-PGM-like"/>
</dbReference>
<dbReference type="PANTHER" id="PTHR46193">
    <property type="entry name" value="6-PHOSPHOGLUCONATE PHOSPHATASE"/>
    <property type="match status" value="1"/>
</dbReference>
<dbReference type="NCBIfam" id="TIGR01509">
    <property type="entry name" value="HAD-SF-IA-v3"/>
    <property type="match status" value="1"/>
</dbReference>
<accession>A0ABV7XFH1</accession>
<dbReference type="SUPFAM" id="SSF56784">
    <property type="entry name" value="HAD-like"/>
    <property type="match status" value="1"/>
</dbReference>
<dbReference type="EMBL" id="JBHRXV010000017">
    <property type="protein sequence ID" value="MFC3714483.1"/>
    <property type="molecule type" value="Genomic_DNA"/>
</dbReference>
<comment type="similarity">
    <text evidence="2">Belongs to the HAD-like hydrolase superfamily. CbbY/CbbZ/Gph/YieH family.</text>
</comment>
<name>A0ABV7XFH1_9SPHN</name>
<dbReference type="GO" id="GO:0016787">
    <property type="term" value="F:hydrolase activity"/>
    <property type="evidence" value="ECO:0007669"/>
    <property type="project" value="UniProtKB-KW"/>
</dbReference>
<keyword evidence="3" id="KW-0479">Metal-binding</keyword>
<evidence type="ECO:0000256" key="4">
    <source>
        <dbReference type="ARBA" id="ARBA00022842"/>
    </source>
</evidence>
<keyword evidence="6" id="KW-1185">Reference proteome</keyword>
<evidence type="ECO:0000256" key="3">
    <source>
        <dbReference type="ARBA" id="ARBA00022723"/>
    </source>
</evidence>
<keyword evidence="5" id="KW-0378">Hydrolase</keyword>
<dbReference type="Pfam" id="PF00702">
    <property type="entry name" value="Hydrolase"/>
    <property type="match status" value="1"/>
</dbReference>
<dbReference type="SFLD" id="SFLDG01135">
    <property type="entry name" value="C1.5.6:_HAD__Beta-PGM__Phospha"/>
    <property type="match status" value="1"/>
</dbReference>
<dbReference type="InterPro" id="IPR006439">
    <property type="entry name" value="HAD-SF_hydro_IA"/>
</dbReference>
<keyword evidence="4" id="KW-0460">Magnesium</keyword>
<proteinExistence type="inferred from homology"/>
<comment type="caution">
    <text evidence="5">The sequence shown here is derived from an EMBL/GenBank/DDBJ whole genome shotgun (WGS) entry which is preliminary data.</text>
</comment>
<evidence type="ECO:0000313" key="5">
    <source>
        <dbReference type="EMBL" id="MFC3714483.1"/>
    </source>
</evidence>
<dbReference type="InterPro" id="IPR023214">
    <property type="entry name" value="HAD_sf"/>
</dbReference>
<comment type="cofactor">
    <cofactor evidence="1">
        <name>Mg(2+)</name>
        <dbReference type="ChEBI" id="CHEBI:18420"/>
    </cofactor>
</comment>
<dbReference type="InterPro" id="IPR036412">
    <property type="entry name" value="HAD-like_sf"/>
</dbReference>
<dbReference type="Gene3D" id="3.40.50.1000">
    <property type="entry name" value="HAD superfamily/HAD-like"/>
    <property type="match status" value="1"/>
</dbReference>
<evidence type="ECO:0000256" key="1">
    <source>
        <dbReference type="ARBA" id="ARBA00001946"/>
    </source>
</evidence>
<evidence type="ECO:0000256" key="2">
    <source>
        <dbReference type="ARBA" id="ARBA00006171"/>
    </source>
</evidence>
<evidence type="ECO:0000313" key="6">
    <source>
        <dbReference type="Proteomes" id="UP001595615"/>
    </source>
</evidence>
<dbReference type="PANTHER" id="PTHR46193:SF10">
    <property type="entry name" value="6-PHOSPHOGLUCONATE PHOSPHATASE"/>
    <property type="match status" value="1"/>
</dbReference>
<organism evidence="5 6">
    <name type="scientific">Sphingoaurantiacus capsulatus</name>
    <dbReference type="NCBI Taxonomy" id="1771310"/>
    <lineage>
        <taxon>Bacteria</taxon>
        <taxon>Pseudomonadati</taxon>
        <taxon>Pseudomonadota</taxon>
        <taxon>Alphaproteobacteria</taxon>
        <taxon>Sphingomonadales</taxon>
        <taxon>Sphingosinicellaceae</taxon>
        <taxon>Sphingoaurantiacus</taxon>
    </lineage>
</organism>
<dbReference type="Proteomes" id="UP001595615">
    <property type="component" value="Unassembled WGS sequence"/>
</dbReference>
<reference evidence="6" key="1">
    <citation type="journal article" date="2019" name="Int. J. Syst. Evol. Microbiol.">
        <title>The Global Catalogue of Microorganisms (GCM) 10K type strain sequencing project: providing services to taxonomists for standard genome sequencing and annotation.</title>
        <authorList>
            <consortium name="The Broad Institute Genomics Platform"/>
            <consortium name="The Broad Institute Genome Sequencing Center for Infectious Disease"/>
            <person name="Wu L."/>
            <person name="Ma J."/>
        </authorList>
    </citation>
    <scope>NUCLEOTIDE SEQUENCE [LARGE SCALE GENOMIC DNA]</scope>
    <source>
        <strain evidence="6">KCTC 42644</strain>
    </source>
</reference>
<dbReference type="RefSeq" id="WP_380864142.1">
    <property type="nucleotide sequence ID" value="NZ_JBHRXV010000017.1"/>
</dbReference>
<dbReference type="SFLD" id="SFLDS00003">
    <property type="entry name" value="Haloacid_Dehalogenase"/>
    <property type="match status" value="1"/>
</dbReference>
<gene>
    <name evidence="5" type="ORF">ACFOMD_18090</name>
</gene>
<protein>
    <submittedName>
        <fullName evidence="5">HAD family hydrolase</fullName>
    </submittedName>
</protein>
<dbReference type="Gene3D" id="1.10.150.240">
    <property type="entry name" value="Putative phosphatase, domain 2"/>
    <property type="match status" value="1"/>
</dbReference>